<dbReference type="SUPFAM" id="SSF102829">
    <property type="entry name" value="Cell division protein ZapA-like"/>
    <property type="match status" value="1"/>
</dbReference>
<gene>
    <name evidence="1" type="ORF">HWI92_00045</name>
</gene>
<evidence type="ECO:0000313" key="1">
    <source>
        <dbReference type="EMBL" id="QRQ99413.1"/>
    </source>
</evidence>
<dbReference type="Proteomes" id="UP000612680">
    <property type="component" value="Chromosome"/>
</dbReference>
<dbReference type="InterPro" id="IPR007838">
    <property type="entry name" value="Cell_div_ZapA-like"/>
</dbReference>
<reference evidence="1 2" key="1">
    <citation type="submission" date="2020-06" db="EMBL/GenBank/DDBJ databases">
        <title>Dyadobacter sandarakinus sp. nov., isolated from the soil of the Arctic Yellow River Station.</title>
        <authorList>
            <person name="Zhang Y."/>
            <person name="Peng F."/>
        </authorList>
    </citation>
    <scope>NUCLEOTIDE SEQUENCE [LARGE SCALE GENOMIC DNA]</scope>
    <source>
        <strain evidence="1 2">Q3-56</strain>
    </source>
</reference>
<organism evidence="1 2">
    <name type="scientific">Dyadobacter sandarakinus</name>
    <dbReference type="NCBI Taxonomy" id="2747268"/>
    <lineage>
        <taxon>Bacteria</taxon>
        <taxon>Pseudomonadati</taxon>
        <taxon>Bacteroidota</taxon>
        <taxon>Cytophagia</taxon>
        <taxon>Cytophagales</taxon>
        <taxon>Spirosomataceae</taxon>
        <taxon>Dyadobacter</taxon>
    </lineage>
</organism>
<dbReference type="Pfam" id="PF05164">
    <property type="entry name" value="ZapA"/>
    <property type="match status" value="1"/>
</dbReference>
<dbReference type="RefSeq" id="WP_204660176.1">
    <property type="nucleotide sequence ID" value="NZ_CP056775.1"/>
</dbReference>
<protein>
    <submittedName>
        <fullName evidence="1">Cell division protein ZapA</fullName>
    </submittedName>
</protein>
<accession>A0ABX7I0Y0</accession>
<keyword evidence="1" id="KW-0132">Cell division</keyword>
<keyword evidence="1" id="KW-0131">Cell cycle</keyword>
<dbReference type="GO" id="GO:0051301">
    <property type="term" value="P:cell division"/>
    <property type="evidence" value="ECO:0007669"/>
    <property type="project" value="UniProtKB-KW"/>
</dbReference>
<dbReference type="InterPro" id="IPR036192">
    <property type="entry name" value="Cell_div_ZapA-like_sf"/>
</dbReference>
<dbReference type="EMBL" id="CP056775">
    <property type="protein sequence ID" value="QRQ99413.1"/>
    <property type="molecule type" value="Genomic_DNA"/>
</dbReference>
<proteinExistence type="predicted"/>
<keyword evidence="2" id="KW-1185">Reference proteome</keyword>
<evidence type="ECO:0000313" key="2">
    <source>
        <dbReference type="Proteomes" id="UP000612680"/>
    </source>
</evidence>
<sequence>MNNVPSPDVSVFIKLMDRGFNLSVPADQEKFYREGYEAFMHKVKHHKRGKNYDDIEAIALASIDCLVALQKSQEVMKELIEAFQNRVAKLDDTISAAIES</sequence>
<name>A0ABX7I0Y0_9BACT</name>